<feature type="non-terminal residue" evidence="7">
    <location>
        <position position="1"/>
    </location>
</feature>
<reference evidence="7" key="1">
    <citation type="submission" date="2020-08" db="EMBL/GenBank/DDBJ databases">
        <title>Multicomponent nature underlies the extraordinary mechanical properties of spider dragline silk.</title>
        <authorList>
            <person name="Kono N."/>
            <person name="Nakamura H."/>
            <person name="Mori M."/>
            <person name="Yoshida Y."/>
            <person name="Ohtoshi R."/>
            <person name="Malay A.D."/>
            <person name="Moran D.A.P."/>
            <person name="Tomita M."/>
            <person name="Numata K."/>
            <person name="Arakawa K."/>
        </authorList>
    </citation>
    <scope>NUCLEOTIDE SEQUENCE</scope>
</reference>
<dbReference type="SMART" id="SM00032">
    <property type="entry name" value="CCP"/>
    <property type="match status" value="4"/>
</dbReference>
<dbReference type="Proteomes" id="UP000886998">
    <property type="component" value="Unassembled WGS sequence"/>
</dbReference>
<evidence type="ECO:0000256" key="1">
    <source>
        <dbReference type="ARBA" id="ARBA00022659"/>
    </source>
</evidence>
<dbReference type="SUPFAM" id="SSF57535">
    <property type="entry name" value="Complement control module/SCR domain"/>
    <property type="match status" value="4"/>
</dbReference>
<dbReference type="InterPro" id="IPR000436">
    <property type="entry name" value="Sushi_SCR_CCP_dom"/>
</dbReference>
<keyword evidence="1 5" id="KW-0768">Sushi</keyword>
<keyword evidence="3 5" id="KW-1015">Disulfide bond</keyword>
<dbReference type="Pfam" id="PF00084">
    <property type="entry name" value="Sushi"/>
    <property type="match status" value="3"/>
</dbReference>
<comment type="caution">
    <text evidence="5">Lacks conserved residue(s) required for the propagation of feature annotation.</text>
</comment>
<comment type="caution">
    <text evidence="7">The sequence shown here is derived from an EMBL/GenBank/DDBJ whole genome shotgun (WGS) entry which is preliminary data.</text>
</comment>
<sequence>PVAARCQKLEDDDLLIEYDNEQFVNSSAVISCKRPNQIPVGSRVLTCMPDGRWSGNKPVCEKVCPEIPQTDGMAISYTSDQNIGSIAAFHCLPHHVRTGVSHTTCKQNGEWKDPIPTCTLQTCLVDSLFKIVPENVVPDVETVPSENVPFNSTITLTCEKGWNLNGPNKAKCGPNGEWQVSKVKCVTGCPYPVSSQDSDLIIDPNRDQYRLGELVTLSCPAGQILSSEVVRLLCLNNGWSQNDLPHCINE</sequence>
<dbReference type="InterPro" id="IPR050350">
    <property type="entry name" value="Compl-Cell_Adhes-Reg"/>
</dbReference>
<evidence type="ECO:0000313" key="7">
    <source>
        <dbReference type="EMBL" id="GFY54065.1"/>
    </source>
</evidence>
<keyword evidence="4" id="KW-0325">Glycoprotein</keyword>
<proteinExistence type="predicted"/>
<dbReference type="InterPro" id="IPR035976">
    <property type="entry name" value="Sushi/SCR/CCP_sf"/>
</dbReference>
<dbReference type="Gene3D" id="2.10.70.10">
    <property type="entry name" value="Complement Module, domain 1"/>
    <property type="match status" value="4"/>
</dbReference>
<dbReference type="AlphaFoldDB" id="A0A8X6XI48"/>
<evidence type="ECO:0000313" key="8">
    <source>
        <dbReference type="Proteomes" id="UP000886998"/>
    </source>
</evidence>
<feature type="disulfide bond" evidence="5">
    <location>
        <begin position="91"/>
        <end position="118"/>
    </location>
</feature>
<accession>A0A8X6XI48</accession>
<feature type="domain" description="Sushi" evidence="6">
    <location>
        <begin position="187"/>
        <end position="249"/>
    </location>
</feature>
<dbReference type="PROSITE" id="PS50923">
    <property type="entry name" value="SUSHI"/>
    <property type="match status" value="3"/>
</dbReference>
<keyword evidence="8" id="KW-1185">Reference proteome</keyword>
<dbReference type="PANTHER" id="PTHR19325">
    <property type="entry name" value="COMPLEMENT COMPONENT-RELATED SUSHI DOMAIN-CONTAINING"/>
    <property type="match status" value="1"/>
</dbReference>
<dbReference type="PANTHER" id="PTHR19325:SF575">
    <property type="entry name" value="LOCOMOTION-RELATED PROTEIN HIKARU GENKI"/>
    <property type="match status" value="1"/>
</dbReference>
<evidence type="ECO:0000259" key="6">
    <source>
        <dbReference type="PROSITE" id="PS50923"/>
    </source>
</evidence>
<organism evidence="7 8">
    <name type="scientific">Trichonephila inaurata madagascariensis</name>
    <dbReference type="NCBI Taxonomy" id="2747483"/>
    <lineage>
        <taxon>Eukaryota</taxon>
        <taxon>Metazoa</taxon>
        <taxon>Ecdysozoa</taxon>
        <taxon>Arthropoda</taxon>
        <taxon>Chelicerata</taxon>
        <taxon>Arachnida</taxon>
        <taxon>Araneae</taxon>
        <taxon>Araneomorphae</taxon>
        <taxon>Entelegynae</taxon>
        <taxon>Araneoidea</taxon>
        <taxon>Nephilidae</taxon>
        <taxon>Trichonephila</taxon>
        <taxon>Trichonephila inaurata</taxon>
    </lineage>
</organism>
<keyword evidence="2" id="KW-0677">Repeat</keyword>
<name>A0A8X6XI48_9ARAC</name>
<protein>
    <submittedName>
        <fullName evidence="7">Protein lev-9</fullName>
    </submittedName>
</protein>
<evidence type="ECO:0000256" key="2">
    <source>
        <dbReference type="ARBA" id="ARBA00022737"/>
    </source>
</evidence>
<evidence type="ECO:0000256" key="5">
    <source>
        <dbReference type="PROSITE-ProRule" id="PRU00302"/>
    </source>
</evidence>
<evidence type="ECO:0000256" key="3">
    <source>
        <dbReference type="ARBA" id="ARBA00023157"/>
    </source>
</evidence>
<dbReference type="OrthoDB" id="6425538at2759"/>
<dbReference type="CDD" id="cd00033">
    <property type="entry name" value="CCP"/>
    <property type="match status" value="3"/>
</dbReference>
<evidence type="ECO:0000256" key="4">
    <source>
        <dbReference type="ARBA" id="ARBA00023180"/>
    </source>
</evidence>
<dbReference type="EMBL" id="BMAV01009645">
    <property type="protein sequence ID" value="GFY54065.1"/>
    <property type="molecule type" value="Genomic_DNA"/>
</dbReference>
<gene>
    <name evidence="7" type="primary">lev-9_3</name>
    <name evidence="7" type="ORF">TNIN_498561</name>
</gene>
<feature type="domain" description="Sushi" evidence="6">
    <location>
        <begin position="4"/>
        <end position="62"/>
    </location>
</feature>
<feature type="domain" description="Sushi" evidence="6">
    <location>
        <begin position="63"/>
        <end position="120"/>
    </location>
</feature>